<comment type="caution">
    <text evidence="2">The sequence shown here is derived from an EMBL/GenBank/DDBJ whole genome shotgun (WGS) entry which is preliminary data.</text>
</comment>
<name>A0A5B7DII8_PORTR</name>
<organism evidence="2 3">
    <name type="scientific">Portunus trituberculatus</name>
    <name type="common">Swimming crab</name>
    <name type="synonym">Neptunus trituberculatus</name>
    <dbReference type="NCBI Taxonomy" id="210409"/>
    <lineage>
        <taxon>Eukaryota</taxon>
        <taxon>Metazoa</taxon>
        <taxon>Ecdysozoa</taxon>
        <taxon>Arthropoda</taxon>
        <taxon>Crustacea</taxon>
        <taxon>Multicrustacea</taxon>
        <taxon>Malacostraca</taxon>
        <taxon>Eumalacostraca</taxon>
        <taxon>Eucarida</taxon>
        <taxon>Decapoda</taxon>
        <taxon>Pleocyemata</taxon>
        <taxon>Brachyura</taxon>
        <taxon>Eubrachyura</taxon>
        <taxon>Portunoidea</taxon>
        <taxon>Portunidae</taxon>
        <taxon>Portuninae</taxon>
        <taxon>Portunus</taxon>
    </lineage>
</organism>
<protein>
    <submittedName>
        <fullName evidence="2">Uncharacterized protein</fullName>
    </submittedName>
</protein>
<reference evidence="2 3" key="1">
    <citation type="submission" date="2019-05" db="EMBL/GenBank/DDBJ databases">
        <title>Another draft genome of Portunus trituberculatus and its Hox gene families provides insights of decapod evolution.</title>
        <authorList>
            <person name="Jeong J.-H."/>
            <person name="Song I."/>
            <person name="Kim S."/>
            <person name="Choi T."/>
            <person name="Kim D."/>
            <person name="Ryu S."/>
            <person name="Kim W."/>
        </authorList>
    </citation>
    <scope>NUCLEOTIDE SEQUENCE [LARGE SCALE GENOMIC DNA]</scope>
    <source>
        <tissue evidence="2">Muscle</tissue>
    </source>
</reference>
<dbReference type="Proteomes" id="UP000324222">
    <property type="component" value="Unassembled WGS sequence"/>
</dbReference>
<evidence type="ECO:0000313" key="3">
    <source>
        <dbReference type="Proteomes" id="UP000324222"/>
    </source>
</evidence>
<keyword evidence="3" id="KW-1185">Reference proteome</keyword>
<sequence>MEEHSGGWGKGAKKSSVSESATTKLESFSLLKSLTASYKIPRDHFLLFLRLSGPWAPGMGGRGQRLSGGLANASEWRREGGVASVGGLLGVGTAGEGRRRLGLDGSREA</sequence>
<evidence type="ECO:0000313" key="2">
    <source>
        <dbReference type="EMBL" id="MPC20935.1"/>
    </source>
</evidence>
<feature type="compositionally biased region" description="Gly residues" evidence="1">
    <location>
        <begin position="1"/>
        <end position="10"/>
    </location>
</feature>
<dbReference type="EMBL" id="VSRR010000927">
    <property type="protein sequence ID" value="MPC20935.1"/>
    <property type="molecule type" value="Genomic_DNA"/>
</dbReference>
<accession>A0A5B7DII8</accession>
<gene>
    <name evidence="2" type="ORF">E2C01_013899</name>
</gene>
<evidence type="ECO:0000256" key="1">
    <source>
        <dbReference type="SAM" id="MobiDB-lite"/>
    </source>
</evidence>
<feature type="region of interest" description="Disordered" evidence="1">
    <location>
        <begin position="1"/>
        <end position="23"/>
    </location>
</feature>
<proteinExistence type="predicted"/>
<dbReference type="AlphaFoldDB" id="A0A5B7DII8"/>